<dbReference type="InterPro" id="IPR009100">
    <property type="entry name" value="AcylCoA_DH/oxidase_NM_dom_sf"/>
</dbReference>
<dbReference type="EMBL" id="JBHFEH010000018">
    <property type="protein sequence ID" value="KAL2053942.1"/>
    <property type="molecule type" value="Genomic_DNA"/>
</dbReference>
<dbReference type="Gene3D" id="2.40.110.20">
    <property type="match status" value="1"/>
</dbReference>
<dbReference type="Proteomes" id="UP001590951">
    <property type="component" value="Unassembled WGS sequence"/>
</dbReference>
<evidence type="ECO:0000259" key="1">
    <source>
        <dbReference type="Pfam" id="PF02770"/>
    </source>
</evidence>
<dbReference type="Pfam" id="PF02770">
    <property type="entry name" value="Acyl-CoA_dh_M"/>
    <property type="match status" value="1"/>
</dbReference>
<evidence type="ECO:0000313" key="2">
    <source>
        <dbReference type="EMBL" id="KAL2053942.1"/>
    </source>
</evidence>
<organism evidence="2 3">
    <name type="scientific">Lepraria finkii</name>
    <dbReference type="NCBI Taxonomy" id="1340010"/>
    <lineage>
        <taxon>Eukaryota</taxon>
        <taxon>Fungi</taxon>
        <taxon>Dikarya</taxon>
        <taxon>Ascomycota</taxon>
        <taxon>Pezizomycotina</taxon>
        <taxon>Lecanoromycetes</taxon>
        <taxon>OSLEUM clade</taxon>
        <taxon>Lecanoromycetidae</taxon>
        <taxon>Lecanorales</taxon>
        <taxon>Lecanorineae</taxon>
        <taxon>Stereocaulaceae</taxon>
        <taxon>Lepraria</taxon>
    </lineage>
</organism>
<keyword evidence="3" id="KW-1185">Reference proteome</keyword>
<evidence type="ECO:0000313" key="3">
    <source>
        <dbReference type="Proteomes" id="UP001590951"/>
    </source>
</evidence>
<dbReference type="PANTHER" id="PTHR42707">
    <property type="entry name" value="ACYL-COA DEHYDROGENASE"/>
    <property type="match status" value="1"/>
</dbReference>
<protein>
    <recommendedName>
        <fullName evidence="1">Acyl-CoA oxidase/dehydrogenase middle domain-containing protein</fullName>
    </recommendedName>
</protein>
<gene>
    <name evidence="2" type="ORF">ABVK25_005871</name>
</gene>
<comment type="caution">
    <text evidence="2">The sequence shown here is derived from an EMBL/GenBank/DDBJ whole genome shotgun (WGS) entry which is preliminary data.</text>
</comment>
<dbReference type="SUPFAM" id="SSF56645">
    <property type="entry name" value="Acyl-CoA dehydrogenase NM domain-like"/>
    <property type="match status" value="1"/>
</dbReference>
<accession>A0ABR4B948</accession>
<dbReference type="InterPro" id="IPR006091">
    <property type="entry name" value="Acyl-CoA_Oxase/DH_mid-dom"/>
</dbReference>
<feature type="domain" description="Acyl-CoA oxidase/dehydrogenase middle" evidence="1">
    <location>
        <begin position="7"/>
        <end position="128"/>
    </location>
</feature>
<name>A0ABR4B948_9LECA</name>
<dbReference type="PANTHER" id="PTHR42707:SF2">
    <property type="entry name" value="ACD11 DEHYDROGENASE"/>
    <property type="match status" value="1"/>
</dbReference>
<reference evidence="2 3" key="1">
    <citation type="submission" date="2024-09" db="EMBL/GenBank/DDBJ databases">
        <title>Rethinking Asexuality: The Enigmatic Case of Functional Sexual Genes in Lepraria (Stereocaulaceae).</title>
        <authorList>
            <person name="Doellman M."/>
            <person name="Sun Y."/>
            <person name="Barcenas-Pena A."/>
            <person name="Lumbsch H.T."/>
            <person name="Grewe F."/>
        </authorList>
    </citation>
    <scope>NUCLEOTIDE SEQUENCE [LARGE SCALE GENOMIC DNA]</scope>
    <source>
        <strain evidence="2 3">Grewe 0041</strain>
    </source>
</reference>
<proteinExistence type="predicted"/>
<dbReference type="InterPro" id="IPR052904">
    <property type="entry name" value="Acyl-CoA_dehydrogenase-like"/>
</dbReference>
<sequence length="169" mass="18227">MAWTSGQWMTEPVDGSDVRNTETLATYSPMSKSEAVVTGIDGAPLGPWLINGFKWFSSATDANTAVLLVKWLDGGFSAFYAPIQRTVPHKTEAEDSSLITTELNDITIHQLKPKLGTRPVPTAELSLTSMRAYLLGIPGQGVKEISTVLNIARIHNAVTACGLWGGVWP</sequence>